<dbReference type="AlphaFoldDB" id="A0A9D2CAD1"/>
<dbReference type="Proteomes" id="UP000824005">
    <property type="component" value="Unassembled WGS sequence"/>
</dbReference>
<evidence type="ECO:0000256" key="1">
    <source>
        <dbReference type="SAM" id="Phobius"/>
    </source>
</evidence>
<reference evidence="2" key="1">
    <citation type="journal article" date="2021" name="PeerJ">
        <title>Extensive microbial diversity within the chicken gut microbiome revealed by metagenomics and culture.</title>
        <authorList>
            <person name="Gilroy R."/>
            <person name="Ravi A."/>
            <person name="Getino M."/>
            <person name="Pursley I."/>
            <person name="Horton D.L."/>
            <person name="Alikhan N.F."/>
            <person name="Baker D."/>
            <person name="Gharbi K."/>
            <person name="Hall N."/>
            <person name="Watson M."/>
            <person name="Adriaenssens E.M."/>
            <person name="Foster-Nyarko E."/>
            <person name="Jarju S."/>
            <person name="Secka A."/>
            <person name="Antonio M."/>
            <person name="Oren A."/>
            <person name="Chaudhuri R.R."/>
            <person name="La Ragione R."/>
            <person name="Hildebrand F."/>
            <person name="Pallen M.J."/>
        </authorList>
    </citation>
    <scope>NUCLEOTIDE SEQUENCE</scope>
    <source>
        <strain evidence="2">ChiGjej1B1-98</strain>
    </source>
</reference>
<feature type="transmembrane region" description="Helical" evidence="1">
    <location>
        <begin position="16"/>
        <end position="47"/>
    </location>
</feature>
<protein>
    <recommendedName>
        <fullName evidence="4">DUF4190 domain-containing protein</fullName>
    </recommendedName>
</protein>
<gene>
    <name evidence="2" type="ORF">H9830_10355</name>
</gene>
<name>A0A9D2CAD1_9MICO</name>
<keyword evidence="1" id="KW-0812">Transmembrane</keyword>
<organism evidence="2 3">
    <name type="scientific">Candidatus Agrococcus pullicola</name>
    <dbReference type="NCBI Taxonomy" id="2838429"/>
    <lineage>
        <taxon>Bacteria</taxon>
        <taxon>Bacillati</taxon>
        <taxon>Actinomycetota</taxon>
        <taxon>Actinomycetes</taxon>
        <taxon>Micrococcales</taxon>
        <taxon>Microbacteriaceae</taxon>
        <taxon>Agrococcus</taxon>
    </lineage>
</organism>
<evidence type="ECO:0000313" key="2">
    <source>
        <dbReference type="EMBL" id="HIY66663.1"/>
    </source>
</evidence>
<keyword evidence="1" id="KW-0472">Membrane</keyword>
<keyword evidence="1" id="KW-1133">Transmembrane helix</keyword>
<proteinExistence type="predicted"/>
<dbReference type="EMBL" id="DXDC01000315">
    <property type="protein sequence ID" value="HIY66663.1"/>
    <property type="molecule type" value="Genomic_DNA"/>
</dbReference>
<sequence length="64" mass="7139">MFSIVALVRESRSKGLAIWGIVLSVLGLLWLVVFWVLLIVFGAWLWIDVNILNLYATGAPTVHS</sequence>
<evidence type="ECO:0008006" key="4">
    <source>
        <dbReference type="Google" id="ProtNLM"/>
    </source>
</evidence>
<comment type="caution">
    <text evidence="2">The sequence shown here is derived from an EMBL/GenBank/DDBJ whole genome shotgun (WGS) entry which is preliminary data.</text>
</comment>
<accession>A0A9D2CAD1</accession>
<evidence type="ECO:0000313" key="3">
    <source>
        <dbReference type="Proteomes" id="UP000824005"/>
    </source>
</evidence>
<reference evidence="2" key="2">
    <citation type="submission" date="2021-04" db="EMBL/GenBank/DDBJ databases">
        <authorList>
            <person name="Gilroy R."/>
        </authorList>
    </citation>
    <scope>NUCLEOTIDE SEQUENCE</scope>
    <source>
        <strain evidence="2">ChiGjej1B1-98</strain>
    </source>
</reference>